<proteinExistence type="predicted"/>
<gene>
    <name evidence="1" type="ORF">GCM10010971_32030</name>
</gene>
<reference evidence="2" key="1">
    <citation type="journal article" date="2019" name="Int. J. Syst. Evol. Microbiol.">
        <title>The Global Catalogue of Microorganisms (GCM) 10K type strain sequencing project: providing services to taxonomists for standard genome sequencing and annotation.</title>
        <authorList>
            <consortium name="The Broad Institute Genomics Platform"/>
            <consortium name="The Broad Institute Genome Sequencing Center for Infectious Disease"/>
            <person name="Wu L."/>
            <person name="Ma J."/>
        </authorList>
    </citation>
    <scope>NUCLEOTIDE SEQUENCE [LARGE SCALE GENOMIC DNA]</scope>
    <source>
        <strain evidence="2">CGMCC 1.8860</strain>
    </source>
</reference>
<evidence type="ECO:0000313" key="1">
    <source>
        <dbReference type="EMBL" id="GGP27384.1"/>
    </source>
</evidence>
<name>A0ABQ2PQ59_9NEIS</name>
<organism evidence="1 2">
    <name type="scientific">Silvimonas amylolytica</name>
    <dbReference type="NCBI Taxonomy" id="449663"/>
    <lineage>
        <taxon>Bacteria</taxon>
        <taxon>Pseudomonadati</taxon>
        <taxon>Pseudomonadota</taxon>
        <taxon>Betaproteobacteria</taxon>
        <taxon>Neisseriales</taxon>
        <taxon>Chitinibacteraceae</taxon>
        <taxon>Silvimonas</taxon>
    </lineage>
</organism>
<dbReference type="RefSeq" id="WP_188696189.1">
    <property type="nucleotide sequence ID" value="NZ_BMLY01000006.1"/>
</dbReference>
<dbReference type="Pfam" id="PF16245">
    <property type="entry name" value="DUF4902"/>
    <property type="match status" value="1"/>
</dbReference>
<dbReference type="InterPro" id="IPR032598">
    <property type="entry name" value="RsaM-like"/>
</dbReference>
<keyword evidence="2" id="KW-1185">Reference proteome</keyword>
<accession>A0ABQ2PQ59</accession>
<sequence length="143" mass="15525">MSSPIVLKTGAVLTGSLGLCEDGYIRLDFNALQHTELIHLVSGLDDDPSGGLKCGTGVAAISGFTEWISTARPVVSIGWDWVIGSRDGRAYYMMVGKPRSNIMLIDDQCRDLGFEATADLLMARLDRLIWQEATNAAITSRYA</sequence>
<comment type="caution">
    <text evidence="1">The sequence shown here is derived from an EMBL/GenBank/DDBJ whole genome shotgun (WGS) entry which is preliminary data.</text>
</comment>
<dbReference type="Proteomes" id="UP000621859">
    <property type="component" value="Unassembled WGS sequence"/>
</dbReference>
<evidence type="ECO:0000313" key="2">
    <source>
        <dbReference type="Proteomes" id="UP000621859"/>
    </source>
</evidence>
<dbReference type="Gene3D" id="3.10.450.610">
    <property type="match status" value="1"/>
</dbReference>
<protein>
    <submittedName>
        <fullName evidence="1">DUF4902 domain-containing protein</fullName>
    </submittedName>
</protein>
<dbReference type="EMBL" id="BMLY01000006">
    <property type="protein sequence ID" value="GGP27384.1"/>
    <property type="molecule type" value="Genomic_DNA"/>
</dbReference>